<sequence>MEIIVEQGKLAKALGVVSRVAAGSKTTLPILNNVLIKASNNKVMLITTNLDMAIVNYLGVADSKDGEITVPARLLADFVGNLPKGEVKLSGNDSRLTVASGKYKSTFNGAPAEDFPELPDINEAEAVIYRMSVEAFKTGINEVKIAASSDTTRPALTGVYFNTYEGSLYIAATDGYRLAERLFIEKVESDVKAIVPSGCLVDVLGAMSDNMNEIEIVFDNSQVRFRLGEIEITSKLIDGSFPDYRRLIPEQVGSDIKMSKAELLRIVKLAALFSRGVGGSIICEAKSDSQTFSVSSVANEFGENASDIEAEILADGKVILNSRYLIDVINVIEEENLTFGISGKLAPVLIRNEKSNNYTHIIMPLKS</sequence>
<evidence type="ECO:0000256" key="1">
    <source>
        <dbReference type="ARBA" id="ARBA00004496"/>
    </source>
</evidence>
<dbReference type="Pfam" id="PF02767">
    <property type="entry name" value="DNA_pol3_beta_2"/>
    <property type="match status" value="1"/>
</dbReference>
<keyword evidence="14" id="KW-1185">Reference proteome</keyword>
<keyword evidence="5 9" id="KW-0548">Nucleotidyltransferase</keyword>
<dbReference type="InterPro" id="IPR022637">
    <property type="entry name" value="DNA_polIII_beta_cen"/>
</dbReference>
<dbReference type="Proteomes" id="UP001191004">
    <property type="component" value="Unassembled WGS sequence"/>
</dbReference>
<comment type="subunit">
    <text evidence="9">Forms a ring-shaped head-to-tail homodimer around DNA.</text>
</comment>
<keyword evidence="3 9" id="KW-0963">Cytoplasm</keyword>
<gene>
    <name evidence="13" type="primary">dnaN</name>
    <name evidence="13" type="ORF">G3KMM_00393</name>
</gene>
<dbReference type="Gene3D" id="3.10.150.10">
    <property type="entry name" value="DNA Polymerase III, subunit A, domain 2"/>
    <property type="match status" value="1"/>
</dbReference>
<comment type="caution">
    <text evidence="13">The sequence shown here is derived from an EMBL/GenBank/DDBJ whole genome shotgun (WGS) entry which is preliminary data.</text>
</comment>
<evidence type="ECO:0000259" key="12">
    <source>
        <dbReference type="Pfam" id="PF02768"/>
    </source>
</evidence>
<proteinExistence type="inferred from homology"/>
<dbReference type="PANTHER" id="PTHR30478">
    <property type="entry name" value="DNA POLYMERASE III SUBUNIT BETA"/>
    <property type="match status" value="1"/>
</dbReference>
<reference evidence="13 14" key="1">
    <citation type="journal article" date="2018" name="bioRxiv">
        <title>Evidence of independent acquisition and adaption of ultra-small bacteria to human hosts across the highly diverse yet reduced genomes of the phylum Saccharibacteria.</title>
        <authorList>
            <person name="McLean J.S."/>
            <person name="Bor B."/>
            <person name="To T.T."/>
            <person name="Liu Q."/>
            <person name="Kearns K.A."/>
            <person name="Solden L.M."/>
            <person name="Wrighton K.C."/>
            <person name="He X."/>
            <person name="Shi W."/>
        </authorList>
    </citation>
    <scope>NUCLEOTIDE SEQUENCE [LARGE SCALE GENOMIC DNA]</scope>
    <source>
        <strain evidence="13 14">TM7_KMM_G3_1_HOT_351</strain>
    </source>
</reference>
<evidence type="ECO:0000256" key="4">
    <source>
        <dbReference type="ARBA" id="ARBA00022679"/>
    </source>
</evidence>
<evidence type="ECO:0000313" key="14">
    <source>
        <dbReference type="Proteomes" id="UP001191004"/>
    </source>
</evidence>
<name>A0ABY0FJS5_9BACT</name>
<evidence type="ECO:0000256" key="5">
    <source>
        <dbReference type="ARBA" id="ARBA00022695"/>
    </source>
</evidence>
<dbReference type="RefSeq" id="WP_129604873.1">
    <property type="nucleotide sequence ID" value="NZ_PRLL01000013.1"/>
</dbReference>
<keyword evidence="8" id="KW-0238">DNA-binding</keyword>
<keyword evidence="7 9" id="KW-0239">DNA-directed DNA polymerase</keyword>
<feature type="domain" description="DNA polymerase III beta sliding clamp central" evidence="11">
    <location>
        <begin position="132"/>
        <end position="243"/>
    </location>
</feature>
<dbReference type="Pfam" id="PF00712">
    <property type="entry name" value="DNA_pol3_beta"/>
    <property type="match status" value="1"/>
</dbReference>
<evidence type="ECO:0000256" key="9">
    <source>
        <dbReference type="PIRNR" id="PIRNR000804"/>
    </source>
</evidence>
<evidence type="ECO:0000256" key="7">
    <source>
        <dbReference type="ARBA" id="ARBA00022932"/>
    </source>
</evidence>
<feature type="domain" description="DNA polymerase III beta sliding clamp C-terminal" evidence="12">
    <location>
        <begin position="245"/>
        <end position="365"/>
    </location>
</feature>
<dbReference type="SMART" id="SM00480">
    <property type="entry name" value="POL3Bc"/>
    <property type="match status" value="1"/>
</dbReference>
<keyword evidence="4 9" id="KW-0808">Transferase</keyword>
<comment type="subcellular location">
    <subcellularLocation>
        <location evidence="1 9">Cytoplasm</location>
    </subcellularLocation>
</comment>
<accession>A0ABY0FJS5</accession>
<dbReference type="Gene3D" id="3.70.10.10">
    <property type="match status" value="1"/>
</dbReference>
<reference evidence="13 14" key="2">
    <citation type="journal article" date="2020" name="Cell Rep.">
        <title>Acquisition and Adaptation of Ultra-small Parasitic Reduced Genome Bacteria to Mammalian Hosts.</title>
        <authorList>
            <person name="McLean J.S."/>
            <person name="Bor B."/>
            <person name="Kerns K.A."/>
            <person name="Liu Q."/>
            <person name="To T.T."/>
            <person name="Solden L."/>
            <person name="Hendrickson E.L."/>
            <person name="Wrighton K."/>
            <person name="Shi W."/>
            <person name="He X."/>
        </authorList>
    </citation>
    <scope>NUCLEOTIDE SEQUENCE [LARGE SCALE GENOMIC DNA]</scope>
    <source>
        <strain evidence="13 14">TM7_KMM_G3_1_HOT_351</strain>
    </source>
</reference>
<evidence type="ECO:0000313" key="13">
    <source>
        <dbReference type="EMBL" id="RYC73432.1"/>
    </source>
</evidence>
<dbReference type="EMBL" id="PRLL01000013">
    <property type="protein sequence ID" value="RYC73432.1"/>
    <property type="molecule type" value="Genomic_DNA"/>
</dbReference>
<evidence type="ECO:0000256" key="6">
    <source>
        <dbReference type="ARBA" id="ARBA00022705"/>
    </source>
</evidence>
<dbReference type="GO" id="GO:0003887">
    <property type="term" value="F:DNA-directed DNA polymerase activity"/>
    <property type="evidence" value="ECO:0007669"/>
    <property type="project" value="UniProtKB-EC"/>
</dbReference>
<dbReference type="Pfam" id="PF02768">
    <property type="entry name" value="DNA_pol3_beta_3"/>
    <property type="match status" value="1"/>
</dbReference>
<dbReference type="NCBIfam" id="TIGR00663">
    <property type="entry name" value="dnan"/>
    <property type="match status" value="1"/>
</dbReference>
<dbReference type="SUPFAM" id="SSF55979">
    <property type="entry name" value="DNA clamp"/>
    <property type="match status" value="3"/>
</dbReference>
<evidence type="ECO:0000259" key="10">
    <source>
        <dbReference type="Pfam" id="PF00712"/>
    </source>
</evidence>
<dbReference type="InterPro" id="IPR001001">
    <property type="entry name" value="DNA_polIII_beta"/>
</dbReference>
<evidence type="ECO:0000256" key="2">
    <source>
        <dbReference type="ARBA" id="ARBA00010752"/>
    </source>
</evidence>
<dbReference type="InterPro" id="IPR022634">
    <property type="entry name" value="DNA_polIII_beta_N"/>
</dbReference>
<dbReference type="PANTHER" id="PTHR30478:SF0">
    <property type="entry name" value="BETA SLIDING CLAMP"/>
    <property type="match status" value="1"/>
</dbReference>
<keyword evidence="6 9" id="KW-0235">DNA replication</keyword>
<dbReference type="PIRSF" id="PIRSF000804">
    <property type="entry name" value="DNA_pol_III_b"/>
    <property type="match status" value="1"/>
</dbReference>
<evidence type="ECO:0000259" key="11">
    <source>
        <dbReference type="Pfam" id="PF02767"/>
    </source>
</evidence>
<organism evidence="13 14">
    <name type="scientific">Candidatus Nanosyncoccus nanoralicus</name>
    <dbReference type="NCBI Taxonomy" id="2171996"/>
    <lineage>
        <taxon>Bacteria</taxon>
        <taxon>Candidatus Saccharimonadota</taxon>
        <taxon>Candidatus Nanosyncoccalia</taxon>
        <taxon>Candidatus Nanosyncoccales</taxon>
        <taxon>Candidatus Nanosyncoccaceae</taxon>
        <taxon>Candidatus Nanosyncoccus</taxon>
    </lineage>
</organism>
<feature type="domain" description="DNA polymerase III beta sliding clamp N-terminal" evidence="10">
    <location>
        <begin position="1"/>
        <end position="119"/>
    </location>
</feature>
<evidence type="ECO:0000256" key="8">
    <source>
        <dbReference type="ARBA" id="ARBA00023125"/>
    </source>
</evidence>
<evidence type="ECO:0000256" key="3">
    <source>
        <dbReference type="ARBA" id="ARBA00022490"/>
    </source>
</evidence>
<comment type="similarity">
    <text evidence="2 9">Belongs to the beta sliding clamp family.</text>
</comment>
<dbReference type="InterPro" id="IPR046938">
    <property type="entry name" value="DNA_clamp_sf"/>
</dbReference>
<comment type="function">
    <text evidence="9">Confers DNA tethering and processivity to DNA polymerases and other proteins. Acts as a clamp, forming a ring around DNA (a reaction catalyzed by the clamp-loading complex) which diffuses in an ATP-independent manner freely and bidirectionally along dsDNA. Initially characterized for its ability to contact the catalytic subunit of DNA polymerase III (Pol III), a complex, multichain enzyme responsible for most of the replicative synthesis in bacteria; Pol III exhibits 3'-5' exonuclease proofreading activity. The beta chain is required for initiation of replication as well as for processivity of DNA replication.</text>
</comment>
<protein>
    <recommendedName>
        <fullName evidence="9">Beta sliding clamp</fullName>
    </recommendedName>
</protein>
<dbReference type="CDD" id="cd00140">
    <property type="entry name" value="beta_clamp"/>
    <property type="match status" value="1"/>
</dbReference>
<dbReference type="InterPro" id="IPR022635">
    <property type="entry name" value="DNA_polIII_beta_C"/>
</dbReference>